<feature type="non-terminal residue" evidence="5">
    <location>
        <position position="1"/>
    </location>
</feature>
<dbReference type="InterPro" id="IPR030125">
    <property type="entry name" value="SPIN90/Ldb17"/>
</dbReference>
<evidence type="ECO:0000256" key="3">
    <source>
        <dbReference type="SAM" id="MobiDB-lite"/>
    </source>
</evidence>
<dbReference type="GO" id="GO:0006897">
    <property type="term" value="P:endocytosis"/>
    <property type="evidence" value="ECO:0007669"/>
    <property type="project" value="TreeGrafter"/>
</dbReference>
<evidence type="ECO:0000313" key="6">
    <source>
        <dbReference type="Proteomes" id="UP000321570"/>
    </source>
</evidence>
<dbReference type="AlphaFoldDB" id="A0A564Y4S2"/>
<keyword evidence="6" id="KW-1185">Reference proteome</keyword>
<gene>
    <name evidence="5" type="ORF">WMSIL1_LOCUS2892</name>
</gene>
<dbReference type="SUPFAM" id="SSF50044">
    <property type="entry name" value="SH3-domain"/>
    <property type="match status" value="1"/>
</dbReference>
<dbReference type="Pfam" id="PF09431">
    <property type="entry name" value="SPIN90_LRD"/>
    <property type="match status" value="1"/>
</dbReference>
<organism evidence="5 6">
    <name type="scientific">Hymenolepis diminuta</name>
    <name type="common">Rat tapeworm</name>
    <dbReference type="NCBI Taxonomy" id="6216"/>
    <lineage>
        <taxon>Eukaryota</taxon>
        <taxon>Metazoa</taxon>
        <taxon>Spiralia</taxon>
        <taxon>Lophotrochozoa</taxon>
        <taxon>Platyhelminthes</taxon>
        <taxon>Cestoda</taxon>
        <taxon>Eucestoda</taxon>
        <taxon>Cyclophyllidea</taxon>
        <taxon>Hymenolepididae</taxon>
        <taxon>Hymenolepis</taxon>
    </lineage>
</organism>
<dbReference type="Gene3D" id="2.30.30.40">
    <property type="entry name" value="SH3 Domains"/>
    <property type="match status" value="1"/>
</dbReference>
<dbReference type="PANTHER" id="PTHR13357:SF1">
    <property type="entry name" value="NCK-INTERACTING PROTEIN WITH SH3 DOMAIN"/>
    <property type="match status" value="1"/>
</dbReference>
<dbReference type="InterPro" id="IPR001452">
    <property type="entry name" value="SH3_domain"/>
</dbReference>
<evidence type="ECO:0000256" key="2">
    <source>
        <dbReference type="PROSITE-ProRule" id="PRU00192"/>
    </source>
</evidence>
<proteinExistence type="predicted"/>
<dbReference type="SMART" id="SM00326">
    <property type="entry name" value="SH3"/>
    <property type="match status" value="1"/>
</dbReference>
<keyword evidence="1 2" id="KW-0728">SH3 domain</keyword>
<dbReference type="GO" id="GO:0071933">
    <property type="term" value="F:Arp2/3 complex binding"/>
    <property type="evidence" value="ECO:0007669"/>
    <property type="project" value="TreeGrafter"/>
</dbReference>
<dbReference type="PANTHER" id="PTHR13357">
    <property type="entry name" value="SH3 ADAPTER PROTEIN SPIN90 NCK INTERACTING PROTEIN WITH SH3 DOMAIN"/>
    <property type="match status" value="1"/>
</dbReference>
<dbReference type="EMBL" id="CABIJS010000088">
    <property type="protein sequence ID" value="VUZ42295.1"/>
    <property type="molecule type" value="Genomic_DNA"/>
</dbReference>
<dbReference type="InterPro" id="IPR036028">
    <property type="entry name" value="SH3-like_dom_sf"/>
</dbReference>
<feature type="compositionally biased region" description="Basic and acidic residues" evidence="3">
    <location>
        <begin position="166"/>
        <end position="191"/>
    </location>
</feature>
<dbReference type="Pfam" id="PF07653">
    <property type="entry name" value="SH3_2"/>
    <property type="match status" value="1"/>
</dbReference>
<accession>A0A564Y4S2</accession>
<reference evidence="5 6" key="1">
    <citation type="submission" date="2019-07" db="EMBL/GenBank/DDBJ databases">
        <authorList>
            <person name="Jastrzebski P J."/>
            <person name="Paukszto L."/>
            <person name="Jastrzebski P J."/>
        </authorList>
    </citation>
    <scope>NUCLEOTIDE SEQUENCE [LARGE SCALE GENOMIC DNA]</scope>
    <source>
        <strain evidence="5 6">WMS-il1</strain>
    </source>
</reference>
<name>A0A564Y4S2_HYMDI</name>
<sequence>TLLTVVLLANQICGIFWFRAVHQSPSPKLFSLVVFSMFVARYNFVAKYPQSISFSSNDHFLALRKENDHWYYVFHEDGRLGSIPTNYVEESNIKSSEEVASMIDAAVVAMSSVEIFEKNIILKYLEHLREGVLAGFGKDKLPRLPIRSKARPQAQPVDIRSSSITKKSERTPELQKLRKEELKSYLPERKKSPPPTPPSKRTPGTAYLMLDKLRNTTQTSYLRCVVSFVKMMNVLALSDPQLTTLSKELINEILDNNPTIRRAVYTRTDDWKALQSYVTNLEKRAKDQQESSWPLAEDDSSVISDLDSFVDLLCNMDPDMVCRCITEDDFPLALSYLYQRKKRSLVRRFYLLIVVAICHIQPQIWNVFLDSCIPMEIIREIRSSELTELDFILDLRVLTILFTKANSLPLSIQNELHESFFDSVFTRVSKLVSDTTQSSGDNENSKSGPPLLLLDTFVQFICAANRHFCVSSTSLTPVLNTMLANHMATKDLIERLLFIFNRDTDPLNLDGVSFVRKLRGTLGECFDLSSDQYNGSLLYRGANDESDNGLYARSRHLSSNGHYVDNENGEVSGGDCPKFPSQHRPSLADVALQSAPDTPVNAARKLLADIFSTRETASLVYRNDVKVVIDVIIRQICDLPATSPNLSEFLFCMDKVIRNTDCMSPPYRLDDLLDALKGVEYSASSSNRTGDFTTTRSLRLTNDLLTLLKAMSS</sequence>
<dbReference type="PROSITE" id="PS50002">
    <property type="entry name" value="SH3"/>
    <property type="match status" value="1"/>
</dbReference>
<evidence type="ECO:0000259" key="4">
    <source>
        <dbReference type="PROSITE" id="PS50002"/>
    </source>
</evidence>
<evidence type="ECO:0000313" key="5">
    <source>
        <dbReference type="EMBL" id="VUZ42295.1"/>
    </source>
</evidence>
<dbReference type="InterPro" id="IPR018556">
    <property type="entry name" value="SPIN90/Ldb17_LRD"/>
</dbReference>
<protein>
    <recommendedName>
        <fullName evidence="4">SH3 domain-containing protein</fullName>
    </recommendedName>
</protein>
<evidence type="ECO:0000256" key="1">
    <source>
        <dbReference type="ARBA" id="ARBA00022443"/>
    </source>
</evidence>
<feature type="region of interest" description="Disordered" evidence="3">
    <location>
        <begin position="145"/>
        <end position="204"/>
    </location>
</feature>
<dbReference type="Proteomes" id="UP000321570">
    <property type="component" value="Unassembled WGS sequence"/>
</dbReference>
<feature type="domain" description="SH3" evidence="4">
    <location>
        <begin position="33"/>
        <end position="93"/>
    </location>
</feature>